<evidence type="ECO:0000313" key="2">
    <source>
        <dbReference type="Proteomes" id="UP001055811"/>
    </source>
</evidence>
<name>A0ACB9BPQ5_CICIN</name>
<dbReference type="EMBL" id="CM042014">
    <property type="protein sequence ID" value="KAI3724011.1"/>
    <property type="molecule type" value="Genomic_DNA"/>
</dbReference>
<sequence>MNGTKSMTLRNYIEAPRRLFRRAKAVYVEKMVVLDENIGPIRNVSGFPLQAPPPPTFGSNYWIINHSNCANQHAVLSRTTSEKITRTSSEEFDDSALDEVRYSYSSLGLVSIIYEDKSYEFHEEINVRIDSYISQSRSKAIGRRNIGGYY</sequence>
<accession>A0ACB9BPQ5</accession>
<comment type="caution">
    <text evidence="1">The sequence shown here is derived from an EMBL/GenBank/DDBJ whole genome shotgun (WGS) entry which is preliminary data.</text>
</comment>
<keyword evidence="2" id="KW-1185">Reference proteome</keyword>
<reference evidence="1 2" key="2">
    <citation type="journal article" date="2022" name="Mol. Ecol. Resour.">
        <title>The genomes of chicory, endive, great burdock and yacon provide insights into Asteraceae paleo-polyploidization history and plant inulin production.</title>
        <authorList>
            <person name="Fan W."/>
            <person name="Wang S."/>
            <person name="Wang H."/>
            <person name="Wang A."/>
            <person name="Jiang F."/>
            <person name="Liu H."/>
            <person name="Zhao H."/>
            <person name="Xu D."/>
            <person name="Zhang Y."/>
        </authorList>
    </citation>
    <scope>NUCLEOTIDE SEQUENCE [LARGE SCALE GENOMIC DNA]</scope>
    <source>
        <strain evidence="2">cv. Punajuju</strain>
        <tissue evidence="1">Leaves</tissue>
    </source>
</reference>
<dbReference type="Proteomes" id="UP001055811">
    <property type="component" value="Linkage Group LG06"/>
</dbReference>
<reference evidence="2" key="1">
    <citation type="journal article" date="2022" name="Mol. Ecol. Resour.">
        <title>The genomes of chicory, endive, great burdock and yacon provide insights into Asteraceae palaeo-polyploidization history and plant inulin production.</title>
        <authorList>
            <person name="Fan W."/>
            <person name="Wang S."/>
            <person name="Wang H."/>
            <person name="Wang A."/>
            <person name="Jiang F."/>
            <person name="Liu H."/>
            <person name="Zhao H."/>
            <person name="Xu D."/>
            <person name="Zhang Y."/>
        </authorList>
    </citation>
    <scope>NUCLEOTIDE SEQUENCE [LARGE SCALE GENOMIC DNA]</scope>
    <source>
        <strain evidence="2">cv. Punajuju</strain>
    </source>
</reference>
<protein>
    <submittedName>
        <fullName evidence="1">Uncharacterized protein</fullName>
    </submittedName>
</protein>
<evidence type="ECO:0000313" key="1">
    <source>
        <dbReference type="EMBL" id="KAI3724011.1"/>
    </source>
</evidence>
<gene>
    <name evidence="1" type="ORF">L2E82_35775</name>
</gene>
<proteinExistence type="predicted"/>
<organism evidence="1 2">
    <name type="scientific">Cichorium intybus</name>
    <name type="common">Chicory</name>
    <dbReference type="NCBI Taxonomy" id="13427"/>
    <lineage>
        <taxon>Eukaryota</taxon>
        <taxon>Viridiplantae</taxon>
        <taxon>Streptophyta</taxon>
        <taxon>Embryophyta</taxon>
        <taxon>Tracheophyta</taxon>
        <taxon>Spermatophyta</taxon>
        <taxon>Magnoliopsida</taxon>
        <taxon>eudicotyledons</taxon>
        <taxon>Gunneridae</taxon>
        <taxon>Pentapetalae</taxon>
        <taxon>asterids</taxon>
        <taxon>campanulids</taxon>
        <taxon>Asterales</taxon>
        <taxon>Asteraceae</taxon>
        <taxon>Cichorioideae</taxon>
        <taxon>Cichorieae</taxon>
        <taxon>Cichoriinae</taxon>
        <taxon>Cichorium</taxon>
    </lineage>
</organism>